<organism evidence="1 2">
    <name type="scientific">Punica granatum</name>
    <name type="common">Pomegranate</name>
    <dbReference type="NCBI Taxonomy" id="22663"/>
    <lineage>
        <taxon>Eukaryota</taxon>
        <taxon>Viridiplantae</taxon>
        <taxon>Streptophyta</taxon>
        <taxon>Embryophyta</taxon>
        <taxon>Tracheophyta</taxon>
        <taxon>Spermatophyta</taxon>
        <taxon>Magnoliopsida</taxon>
        <taxon>eudicotyledons</taxon>
        <taxon>Gunneridae</taxon>
        <taxon>Pentapetalae</taxon>
        <taxon>rosids</taxon>
        <taxon>malvids</taxon>
        <taxon>Myrtales</taxon>
        <taxon>Lythraceae</taxon>
        <taxon>Punica</taxon>
    </lineage>
</organism>
<name>A0A218XZZ2_PUNGR</name>
<evidence type="ECO:0000313" key="2">
    <source>
        <dbReference type="Proteomes" id="UP000197138"/>
    </source>
</evidence>
<proteinExistence type="predicted"/>
<accession>A0A218XZZ2</accession>
<evidence type="ECO:0000313" key="1">
    <source>
        <dbReference type="EMBL" id="OWM90627.1"/>
    </source>
</evidence>
<sequence>MAGENPLTLPEDVISLNVAHVSSPPTPVAMPPAVQASPDERIAALEGTVNLMAANMAELISLLRNPNRASSSFAPAHGPTVNLEAAETPDAFLPPPFTPAATFDQGMYVPQLAPIPVPAPVYTAPPPIITSAFAPAHTAESVPYCQHPILAHRLPTRGFPTEARDTIHHPAIRDK</sequence>
<gene>
    <name evidence="1" type="ORF">CDL15_Pgr023858</name>
</gene>
<comment type="caution">
    <text evidence="1">The sequence shown here is derived from an EMBL/GenBank/DDBJ whole genome shotgun (WGS) entry which is preliminary data.</text>
</comment>
<dbReference type="Proteomes" id="UP000197138">
    <property type="component" value="Unassembled WGS sequence"/>
</dbReference>
<evidence type="ECO:0008006" key="3">
    <source>
        <dbReference type="Google" id="ProtNLM"/>
    </source>
</evidence>
<reference evidence="2" key="1">
    <citation type="journal article" date="2017" name="Plant J.">
        <title>The pomegranate (Punica granatum L.) genome and the genomics of punicalagin biosynthesis.</title>
        <authorList>
            <person name="Qin G."/>
            <person name="Xu C."/>
            <person name="Ming R."/>
            <person name="Tang H."/>
            <person name="Guyot R."/>
            <person name="Kramer E.M."/>
            <person name="Hu Y."/>
            <person name="Yi X."/>
            <person name="Qi Y."/>
            <person name="Xu X."/>
            <person name="Gao Z."/>
            <person name="Pan H."/>
            <person name="Jian J."/>
            <person name="Tian Y."/>
            <person name="Yue Z."/>
            <person name="Xu Y."/>
        </authorList>
    </citation>
    <scope>NUCLEOTIDE SEQUENCE [LARGE SCALE GENOMIC DNA]</scope>
    <source>
        <strain evidence="2">cv. Dabenzi</strain>
    </source>
</reference>
<dbReference type="EMBL" id="MTKT01000547">
    <property type="protein sequence ID" value="OWM90627.1"/>
    <property type="molecule type" value="Genomic_DNA"/>
</dbReference>
<dbReference type="AlphaFoldDB" id="A0A218XZZ2"/>
<protein>
    <recommendedName>
        <fullName evidence="3">Extensin-like</fullName>
    </recommendedName>
</protein>